<dbReference type="PANTHER" id="PTHR30136:SF35">
    <property type="entry name" value="HTH-TYPE TRANSCRIPTIONAL REGULATOR RV1719"/>
    <property type="match status" value="1"/>
</dbReference>
<evidence type="ECO:0000259" key="6">
    <source>
        <dbReference type="PROSITE" id="PS51078"/>
    </source>
</evidence>
<dbReference type="RefSeq" id="WP_180285756.1">
    <property type="nucleotide sequence ID" value="NZ_JABFDB010000033.1"/>
</dbReference>
<dbReference type="SUPFAM" id="SSF46785">
    <property type="entry name" value="Winged helix' DNA-binding domain"/>
    <property type="match status" value="1"/>
</dbReference>
<keyword evidence="2" id="KW-0238">DNA-binding</keyword>
<dbReference type="InterPro" id="IPR036388">
    <property type="entry name" value="WH-like_DNA-bd_sf"/>
</dbReference>
<evidence type="ECO:0000259" key="5">
    <source>
        <dbReference type="PROSITE" id="PS51077"/>
    </source>
</evidence>
<dbReference type="InterPro" id="IPR036390">
    <property type="entry name" value="WH_DNA-bd_sf"/>
</dbReference>
<dbReference type="PROSITE" id="PS51077">
    <property type="entry name" value="HTH_ICLR"/>
    <property type="match status" value="1"/>
</dbReference>
<evidence type="ECO:0000256" key="4">
    <source>
        <dbReference type="SAM" id="MobiDB-lite"/>
    </source>
</evidence>
<dbReference type="Pfam" id="PF01614">
    <property type="entry name" value="IclR_C"/>
    <property type="match status" value="1"/>
</dbReference>
<reference evidence="7 8" key="1">
    <citation type="submission" date="2020-05" db="EMBL/GenBank/DDBJ databases">
        <title>Azospirillum oleiclasticum sp. nov, a nitrogen-fixing and heavy crude oil-emulsifying bacterium isolated from the crude oil of Yumen Oilfield.</title>
        <authorList>
            <person name="Wu D."/>
            <person name="Cai M."/>
            <person name="Zhang X."/>
        </authorList>
    </citation>
    <scope>NUCLEOTIDE SEQUENCE [LARGE SCALE GENOMIC DNA]</scope>
    <source>
        <strain evidence="7 8">ROY-1-1-2</strain>
    </source>
</reference>
<organism evidence="7 8">
    <name type="scientific">Azospirillum oleiclasticum</name>
    <dbReference type="NCBI Taxonomy" id="2735135"/>
    <lineage>
        <taxon>Bacteria</taxon>
        <taxon>Pseudomonadati</taxon>
        <taxon>Pseudomonadota</taxon>
        <taxon>Alphaproteobacteria</taxon>
        <taxon>Rhodospirillales</taxon>
        <taxon>Azospirillaceae</taxon>
        <taxon>Azospirillum</taxon>
    </lineage>
</organism>
<keyword evidence="1" id="KW-0805">Transcription regulation</keyword>
<evidence type="ECO:0000313" key="8">
    <source>
        <dbReference type="Proteomes" id="UP000584642"/>
    </source>
</evidence>
<dbReference type="Proteomes" id="UP000584642">
    <property type="component" value="Unassembled WGS sequence"/>
</dbReference>
<dbReference type="InterPro" id="IPR005471">
    <property type="entry name" value="Tscrpt_reg_IclR_N"/>
</dbReference>
<keyword evidence="3" id="KW-0804">Transcription</keyword>
<dbReference type="InterPro" id="IPR029016">
    <property type="entry name" value="GAF-like_dom_sf"/>
</dbReference>
<dbReference type="EMBL" id="JABFDB010000033">
    <property type="protein sequence ID" value="NYZ23976.1"/>
    <property type="molecule type" value="Genomic_DNA"/>
</dbReference>
<evidence type="ECO:0000256" key="1">
    <source>
        <dbReference type="ARBA" id="ARBA00023015"/>
    </source>
</evidence>
<gene>
    <name evidence="7" type="ORF">HND93_30100</name>
</gene>
<dbReference type="Gene3D" id="1.10.10.10">
    <property type="entry name" value="Winged helix-like DNA-binding domain superfamily/Winged helix DNA-binding domain"/>
    <property type="match status" value="1"/>
</dbReference>
<sequence length="273" mass="29496">MVKSAERVLDVLEMLSLDQERGLRLTDIADMLGIPKSSATMLMKTLDARCYATRGPDGRYRLHALFQHASGWVGGLHARLLHVARPVMAALVERTGETCFLGTLSPDLQVRVLHKVVSPKEVRYDTDDRPLRPAYCTSIGRVQLAFLPAGRIEEYLRETRLERFTENTLTTPEALRADLAAIRDQGFAESIDTREVGASGVSAPILGRDGAVVAGLNLSAVTQRFLSQHDAMRAAVTEAADAISSHFGSPDAARRPAGAKATTMPAAALPGPV</sequence>
<dbReference type="Pfam" id="PF09339">
    <property type="entry name" value="HTH_IclR"/>
    <property type="match status" value="1"/>
</dbReference>
<dbReference type="InterPro" id="IPR050707">
    <property type="entry name" value="HTH_MetabolicPath_Reg"/>
</dbReference>
<feature type="region of interest" description="Disordered" evidence="4">
    <location>
        <begin position="246"/>
        <end position="273"/>
    </location>
</feature>
<dbReference type="Gene3D" id="3.30.450.40">
    <property type="match status" value="1"/>
</dbReference>
<feature type="domain" description="HTH iclR-type" evidence="5">
    <location>
        <begin position="2"/>
        <end position="64"/>
    </location>
</feature>
<accession>A0ABX2TKY2</accession>
<proteinExistence type="predicted"/>
<name>A0ABX2TKY2_9PROT</name>
<evidence type="ECO:0000256" key="2">
    <source>
        <dbReference type="ARBA" id="ARBA00023125"/>
    </source>
</evidence>
<dbReference type="SMART" id="SM00346">
    <property type="entry name" value="HTH_ICLR"/>
    <property type="match status" value="1"/>
</dbReference>
<dbReference type="InterPro" id="IPR014757">
    <property type="entry name" value="Tscrpt_reg_IclR_C"/>
</dbReference>
<dbReference type="SUPFAM" id="SSF55781">
    <property type="entry name" value="GAF domain-like"/>
    <property type="match status" value="1"/>
</dbReference>
<keyword evidence="8" id="KW-1185">Reference proteome</keyword>
<feature type="domain" description="IclR-ED" evidence="6">
    <location>
        <begin position="64"/>
        <end position="249"/>
    </location>
</feature>
<dbReference type="PANTHER" id="PTHR30136">
    <property type="entry name" value="HELIX-TURN-HELIX TRANSCRIPTIONAL REGULATOR, ICLR FAMILY"/>
    <property type="match status" value="1"/>
</dbReference>
<evidence type="ECO:0000256" key="3">
    <source>
        <dbReference type="ARBA" id="ARBA00023163"/>
    </source>
</evidence>
<dbReference type="PROSITE" id="PS51078">
    <property type="entry name" value="ICLR_ED"/>
    <property type="match status" value="1"/>
</dbReference>
<evidence type="ECO:0000313" key="7">
    <source>
        <dbReference type="EMBL" id="NYZ23976.1"/>
    </source>
</evidence>
<protein>
    <submittedName>
        <fullName evidence="7">IclR family transcriptional regulator</fullName>
    </submittedName>
</protein>
<comment type="caution">
    <text evidence="7">The sequence shown here is derived from an EMBL/GenBank/DDBJ whole genome shotgun (WGS) entry which is preliminary data.</text>
</comment>
<feature type="compositionally biased region" description="Low complexity" evidence="4">
    <location>
        <begin position="256"/>
        <end position="273"/>
    </location>
</feature>